<keyword evidence="3" id="KW-1185">Reference proteome</keyword>
<evidence type="ECO:0000313" key="3">
    <source>
        <dbReference type="Proteomes" id="UP001233271"/>
    </source>
</evidence>
<feature type="region of interest" description="Disordered" evidence="1">
    <location>
        <begin position="1"/>
        <end position="70"/>
    </location>
</feature>
<dbReference type="KEGG" id="ccac:CcaHIS019_0106760"/>
<sequence>MSANGKSATSPSAQAWGQPDTNVPVDDTETSTTVTKNHRNRHKKNSSPSLLSLSGNASTPNSQPTSATPAPQVVIDASAYPHILRAIFDRAPFEALLVLGQGCKEFHDLANSHLTHHLVIASNIVQSARGGVPPTFFPPNGHAPELASSTLATVRGGLPVFKNDRHLRGFDFPPSVNKIVVNVPWCVRDKSHAYRGVFFSSAADYVVVFVETNLYAPPRYVRPNILRPLLGAYAVGFKIAHNSSRPGPRSITFVGLPSDNLFRKSEHLTTEECCVSATDFLRGRLDKLVDDDILSVPRVDEIIGNVNFLSGADYRATVSYRQYLLETSVSPYNLV</sequence>
<dbReference type="GeneID" id="85491829"/>
<gene>
    <name evidence="2" type="ORF">CcaverHIS019_0106760</name>
</gene>
<feature type="compositionally biased region" description="Polar residues" evidence="1">
    <location>
        <begin position="55"/>
        <end position="69"/>
    </location>
</feature>
<feature type="compositionally biased region" description="Basic residues" evidence="1">
    <location>
        <begin position="36"/>
        <end position="45"/>
    </location>
</feature>
<dbReference type="AlphaFoldDB" id="A0AA48IDT4"/>
<evidence type="ECO:0000313" key="2">
    <source>
        <dbReference type="EMBL" id="BEI87958.1"/>
    </source>
</evidence>
<accession>A0AA48IDT4</accession>
<protein>
    <submittedName>
        <fullName evidence="2">Uncharacterized protein</fullName>
    </submittedName>
</protein>
<name>A0AA48IDT4_9TREE</name>
<reference evidence="2" key="1">
    <citation type="journal article" date="2023" name="BMC Genomics">
        <title>Chromosome-level genome assemblies of Cutaneotrichosporon spp. (Trichosporonales, Basidiomycota) reveal imbalanced evolution between nucleotide sequences and chromosome synteny.</title>
        <authorList>
            <person name="Kobayashi Y."/>
            <person name="Kayamori A."/>
            <person name="Aoki K."/>
            <person name="Shiwa Y."/>
            <person name="Matsutani M."/>
            <person name="Fujita N."/>
            <person name="Sugita T."/>
            <person name="Iwasaki W."/>
            <person name="Tanaka N."/>
            <person name="Takashima M."/>
        </authorList>
    </citation>
    <scope>NUCLEOTIDE SEQUENCE</scope>
    <source>
        <strain evidence="2">HIS019</strain>
    </source>
</reference>
<dbReference type="EMBL" id="AP028212">
    <property type="protein sequence ID" value="BEI87958.1"/>
    <property type="molecule type" value="Genomic_DNA"/>
</dbReference>
<organism evidence="2 3">
    <name type="scientific">Cutaneotrichosporon cavernicola</name>
    <dbReference type="NCBI Taxonomy" id="279322"/>
    <lineage>
        <taxon>Eukaryota</taxon>
        <taxon>Fungi</taxon>
        <taxon>Dikarya</taxon>
        <taxon>Basidiomycota</taxon>
        <taxon>Agaricomycotina</taxon>
        <taxon>Tremellomycetes</taxon>
        <taxon>Trichosporonales</taxon>
        <taxon>Trichosporonaceae</taxon>
        <taxon>Cutaneotrichosporon</taxon>
    </lineage>
</organism>
<feature type="compositionally biased region" description="Polar residues" evidence="1">
    <location>
        <begin position="1"/>
        <end position="21"/>
    </location>
</feature>
<dbReference type="RefSeq" id="XP_060453224.1">
    <property type="nucleotide sequence ID" value="XM_060602966.1"/>
</dbReference>
<dbReference type="Proteomes" id="UP001233271">
    <property type="component" value="Chromosome 1"/>
</dbReference>
<proteinExistence type="predicted"/>
<evidence type="ECO:0000256" key="1">
    <source>
        <dbReference type="SAM" id="MobiDB-lite"/>
    </source>
</evidence>